<gene>
    <name evidence="5" type="ORF">ACFSKO_18235</name>
</gene>
<evidence type="ECO:0000256" key="1">
    <source>
        <dbReference type="ARBA" id="ARBA00005568"/>
    </source>
</evidence>
<protein>
    <submittedName>
        <fullName evidence="5">HpcH/HpaI aldolase/citrate lyase family protein</fullName>
    </submittedName>
</protein>
<dbReference type="Pfam" id="PF03328">
    <property type="entry name" value="HpcH_HpaI"/>
    <property type="match status" value="1"/>
</dbReference>
<reference evidence="6" key="1">
    <citation type="journal article" date="2019" name="Int. J. Syst. Evol. Microbiol.">
        <title>The Global Catalogue of Microorganisms (GCM) 10K type strain sequencing project: providing services to taxonomists for standard genome sequencing and annotation.</title>
        <authorList>
            <consortium name="The Broad Institute Genomics Platform"/>
            <consortium name="The Broad Institute Genome Sequencing Center for Infectious Disease"/>
            <person name="Wu L."/>
            <person name="Ma J."/>
        </authorList>
    </citation>
    <scope>NUCLEOTIDE SEQUENCE [LARGE SCALE GENOMIC DNA]</scope>
    <source>
        <strain evidence="6">CGMCC 4.7192</strain>
    </source>
</reference>
<dbReference type="SUPFAM" id="SSF51621">
    <property type="entry name" value="Phosphoenolpyruvate/pyruvate domain"/>
    <property type="match status" value="1"/>
</dbReference>
<keyword evidence="3 5" id="KW-0456">Lyase</keyword>
<keyword evidence="6" id="KW-1185">Reference proteome</keyword>
<dbReference type="GO" id="GO:0016829">
    <property type="term" value="F:lyase activity"/>
    <property type="evidence" value="ECO:0007669"/>
    <property type="project" value="UniProtKB-KW"/>
</dbReference>
<sequence>MSEITSREKLRYKLGKHHPAFGCWIDMFSPMATEIIAQAGNDCLMIDLEHGPGSVLDAIAQMQAARAYSSKNFVRVSHNSYAQIKRALDAGADGVMVPSISTAQEAKSVVEAALYAPKGKRGVASTIIRGADYGVKAIEYLETFNDEIMVICQIEDSEGVKNVAEIAATDGVDMIFIGPSDLSADLGYPGETDHPVVLSAIQEVEKAVKKAGKLLGIIPTPNRKAAALYEAGYDLVLDGGDIGFVVKGARSKADELRSILGR</sequence>
<proteinExistence type="inferred from homology"/>
<keyword evidence="2" id="KW-0479">Metal-binding</keyword>
<dbReference type="InterPro" id="IPR005000">
    <property type="entry name" value="Aldolase/citrate-lyase_domain"/>
</dbReference>
<dbReference type="InterPro" id="IPR040442">
    <property type="entry name" value="Pyrv_kinase-like_dom_sf"/>
</dbReference>
<dbReference type="EMBL" id="JBHUII010000011">
    <property type="protein sequence ID" value="MFD2207561.1"/>
    <property type="molecule type" value="Genomic_DNA"/>
</dbReference>
<organism evidence="5 6">
    <name type="scientific">Kiloniella antarctica</name>
    <dbReference type="NCBI Taxonomy" id="1550907"/>
    <lineage>
        <taxon>Bacteria</taxon>
        <taxon>Pseudomonadati</taxon>
        <taxon>Pseudomonadota</taxon>
        <taxon>Alphaproteobacteria</taxon>
        <taxon>Rhodospirillales</taxon>
        <taxon>Kiloniellaceae</taxon>
        <taxon>Kiloniella</taxon>
    </lineage>
</organism>
<dbReference type="Proteomes" id="UP001597294">
    <property type="component" value="Unassembled WGS sequence"/>
</dbReference>
<evidence type="ECO:0000313" key="6">
    <source>
        <dbReference type="Proteomes" id="UP001597294"/>
    </source>
</evidence>
<comment type="caution">
    <text evidence="5">The sequence shown here is derived from an EMBL/GenBank/DDBJ whole genome shotgun (WGS) entry which is preliminary data.</text>
</comment>
<feature type="domain" description="HpcH/HpaI aldolase/citrate lyase" evidence="4">
    <location>
        <begin position="21"/>
        <end position="239"/>
    </location>
</feature>
<evidence type="ECO:0000256" key="2">
    <source>
        <dbReference type="ARBA" id="ARBA00022723"/>
    </source>
</evidence>
<evidence type="ECO:0000256" key="3">
    <source>
        <dbReference type="ARBA" id="ARBA00023239"/>
    </source>
</evidence>
<dbReference type="PANTHER" id="PTHR30502:SF0">
    <property type="entry name" value="PHOSPHOENOLPYRUVATE CARBOXYLASE FAMILY PROTEIN"/>
    <property type="match status" value="1"/>
</dbReference>
<dbReference type="InterPro" id="IPR050251">
    <property type="entry name" value="HpcH-HpaI_aldolase"/>
</dbReference>
<evidence type="ECO:0000259" key="4">
    <source>
        <dbReference type="Pfam" id="PF03328"/>
    </source>
</evidence>
<name>A0ABW5BRR3_9PROT</name>
<dbReference type="RefSeq" id="WP_380254301.1">
    <property type="nucleotide sequence ID" value="NZ_JBHUII010000011.1"/>
</dbReference>
<evidence type="ECO:0000313" key="5">
    <source>
        <dbReference type="EMBL" id="MFD2207561.1"/>
    </source>
</evidence>
<accession>A0ABW5BRR3</accession>
<dbReference type="InterPro" id="IPR015813">
    <property type="entry name" value="Pyrv/PenolPyrv_kinase-like_dom"/>
</dbReference>
<dbReference type="Gene3D" id="3.20.20.60">
    <property type="entry name" value="Phosphoenolpyruvate-binding domains"/>
    <property type="match status" value="1"/>
</dbReference>
<dbReference type="PANTHER" id="PTHR30502">
    <property type="entry name" value="2-KETO-3-DEOXY-L-RHAMNONATE ALDOLASE"/>
    <property type="match status" value="1"/>
</dbReference>
<comment type="similarity">
    <text evidence="1">Belongs to the HpcH/HpaI aldolase family.</text>
</comment>